<feature type="transmembrane region" description="Helical" evidence="8">
    <location>
        <begin position="153"/>
        <end position="172"/>
    </location>
</feature>
<reference evidence="13 14" key="1">
    <citation type="submission" date="2021-03" db="EMBL/GenBank/DDBJ databases">
        <authorList>
            <person name="Grouzdev D.S."/>
        </authorList>
    </citation>
    <scope>NUCLEOTIDE SEQUENCE [LARGE SCALE GENOMIC DNA]</scope>
    <source>
        <strain evidence="13 14">M50-1</strain>
    </source>
</reference>
<evidence type="ECO:0000256" key="8">
    <source>
        <dbReference type="SAM" id="Phobius"/>
    </source>
</evidence>
<dbReference type="RefSeq" id="WP_135477242.1">
    <property type="nucleotide sequence ID" value="NZ_SIJK02000007.1"/>
</dbReference>
<dbReference type="PROSITE" id="PS50110">
    <property type="entry name" value="RESPONSE_REGULATORY"/>
    <property type="match status" value="1"/>
</dbReference>
<dbReference type="PANTHER" id="PTHR43047">
    <property type="entry name" value="TWO-COMPONENT HISTIDINE PROTEIN KINASE"/>
    <property type="match status" value="1"/>
</dbReference>
<dbReference type="SMART" id="SM00091">
    <property type="entry name" value="PAS"/>
    <property type="match status" value="3"/>
</dbReference>
<feature type="domain" description="PAS" evidence="11">
    <location>
        <begin position="347"/>
        <end position="418"/>
    </location>
</feature>
<dbReference type="InterPro" id="IPR035965">
    <property type="entry name" value="PAS-like_dom_sf"/>
</dbReference>
<dbReference type="CDD" id="cd16922">
    <property type="entry name" value="HATPase_EvgS-ArcB-TorS-like"/>
    <property type="match status" value="1"/>
</dbReference>
<keyword evidence="5" id="KW-0418">Kinase</keyword>
<dbReference type="InterPro" id="IPR004358">
    <property type="entry name" value="Sig_transdc_His_kin-like_C"/>
</dbReference>
<dbReference type="Proteomes" id="UP001193081">
    <property type="component" value="Unassembled WGS sequence"/>
</dbReference>
<evidence type="ECO:0000256" key="5">
    <source>
        <dbReference type="ARBA" id="ARBA00022777"/>
    </source>
</evidence>
<dbReference type="InterPro" id="IPR036890">
    <property type="entry name" value="HATPase_C_sf"/>
</dbReference>
<dbReference type="PROSITE" id="PS50113">
    <property type="entry name" value="PAC"/>
    <property type="match status" value="3"/>
</dbReference>
<dbReference type="Pfam" id="PF00512">
    <property type="entry name" value="HisKA"/>
    <property type="match status" value="1"/>
</dbReference>
<accession>A0ABS4D6X1</accession>
<proteinExistence type="predicted"/>
<dbReference type="SMART" id="SM00448">
    <property type="entry name" value="REC"/>
    <property type="match status" value="1"/>
</dbReference>
<dbReference type="Pfam" id="PF02518">
    <property type="entry name" value="HATPase_c"/>
    <property type="match status" value="1"/>
</dbReference>
<dbReference type="SMART" id="SM00086">
    <property type="entry name" value="PAC"/>
    <property type="match status" value="3"/>
</dbReference>
<dbReference type="PROSITE" id="PS50109">
    <property type="entry name" value="HIS_KIN"/>
    <property type="match status" value="1"/>
</dbReference>
<dbReference type="InterPro" id="IPR000014">
    <property type="entry name" value="PAS"/>
</dbReference>
<feature type="domain" description="PAC" evidence="12">
    <location>
        <begin position="428"/>
        <end position="479"/>
    </location>
</feature>
<dbReference type="PROSITE" id="PS50112">
    <property type="entry name" value="PAS"/>
    <property type="match status" value="3"/>
</dbReference>
<dbReference type="InterPro" id="IPR003594">
    <property type="entry name" value="HATPase_dom"/>
</dbReference>
<feature type="transmembrane region" description="Helical" evidence="8">
    <location>
        <begin position="6"/>
        <end position="29"/>
    </location>
</feature>
<dbReference type="Gene3D" id="3.40.50.2300">
    <property type="match status" value="1"/>
</dbReference>
<keyword evidence="14" id="KW-1185">Reference proteome</keyword>
<evidence type="ECO:0000256" key="3">
    <source>
        <dbReference type="ARBA" id="ARBA00022553"/>
    </source>
</evidence>
<dbReference type="EMBL" id="SIJK02000007">
    <property type="protein sequence ID" value="MBP1465186.1"/>
    <property type="molecule type" value="Genomic_DNA"/>
</dbReference>
<dbReference type="Gene3D" id="3.30.450.20">
    <property type="entry name" value="PAS domain"/>
    <property type="match status" value="3"/>
</dbReference>
<feature type="domain" description="Response regulatory" evidence="10">
    <location>
        <begin position="873"/>
        <end position="993"/>
    </location>
</feature>
<dbReference type="InterPro" id="IPR005467">
    <property type="entry name" value="His_kinase_dom"/>
</dbReference>
<feature type="domain" description="PAS" evidence="11">
    <location>
        <begin position="222"/>
        <end position="290"/>
    </location>
</feature>
<dbReference type="InterPro" id="IPR011006">
    <property type="entry name" value="CheY-like_superfamily"/>
</dbReference>
<dbReference type="EC" id="2.7.13.3" evidence="2"/>
<dbReference type="NCBIfam" id="TIGR00229">
    <property type="entry name" value="sensory_box"/>
    <property type="match status" value="3"/>
</dbReference>
<evidence type="ECO:0000259" key="9">
    <source>
        <dbReference type="PROSITE" id="PS50109"/>
    </source>
</evidence>
<evidence type="ECO:0000313" key="14">
    <source>
        <dbReference type="Proteomes" id="UP001193081"/>
    </source>
</evidence>
<evidence type="ECO:0000256" key="6">
    <source>
        <dbReference type="ARBA" id="ARBA00023012"/>
    </source>
</evidence>
<dbReference type="InterPro" id="IPR013656">
    <property type="entry name" value="PAS_4"/>
</dbReference>
<evidence type="ECO:0000313" key="13">
    <source>
        <dbReference type="EMBL" id="MBP1465186.1"/>
    </source>
</evidence>
<keyword evidence="6" id="KW-0902">Two-component regulatory system</keyword>
<evidence type="ECO:0000259" key="11">
    <source>
        <dbReference type="PROSITE" id="PS50112"/>
    </source>
</evidence>
<feature type="transmembrane region" description="Helical" evidence="8">
    <location>
        <begin position="62"/>
        <end position="84"/>
    </location>
</feature>
<dbReference type="CDD" id="cd00082">
    <property type="entry name" value="HisKA"/>
    <property type="match status" value="1"/>
</dbReference>
<dbReference type="InterPro" id="IPR001610">
    <property type="entry name" value="PAC"/>
</dbReference>
<feature type="domain" description="PAC" evidence="12">
    <location>
        <begin position="553"/>
        <end position="606"/>
    </location>
</feature>
<comment type="catalytic activity">
    <reaction evidence="1">
        <text>ATP + protein L-histidine = ADP + protein N-phospho-L-histidine.</text>
        <dbReference type="EC" id="2.7.13.3"/>
    </reaction>
</comment>
<dbReference type="SUPFAM" id="SSF52172">
    <property type="entry name" value="CheY-like"/>
    <property type="match status" value="1"/>
</dbReference>
<evidence type="ECO:0000256" key="7">
    <source>
        <dbReference type="PROSITE-ProRule" id="PRU00169"/>
    </source>
</evidence>
<dbReference type="InterPro" id="IPR003661">
    <property type="entry name" value="HisK_dim/P_dom"/>
</dbReference>
<dbReference type="InterPro" id="IPR013767">
    <property type="entry name" value="PAS_fold"/>
</dbReference>
<name>A0ABS4D6X1_9CHLR</name>
<keyword evidence="3 7" id="KW-0597">Phosphoprotein</keyword>
<feature type="domain" description="Histidine kinase" evidence="9">
    <location>
        <begin position="624"/>
        <end position="845"/>
    </location>
</feature>
<keyword evidence="8" id="KW-0812">Transmembrane</keyword>
<organism evidence="13 14">
    <name type="scientific">Candidatus Chloroploca mongolica</name>
    <dbReference type="NCBI Taxonomy" id="2528176"/>
    <lineage>
        <taxon>Bacteria</taxon>
        <taxon>Bacillati</taxon>
        <taxon>Chloroflexota</taxon>
        <taxon>Chloroflexia</taxon>
        <taxon>Chloroflexales</taxon>
        <taxon>Chloroflexineae</taxon>
        <taxon>Oscillochloridaceae</taxon>
        <taxon>Candidatus Chloroploca</taxon>
    </lineage>
</organism>
<dbReference type="SUPFAM" id="SSF55874">
    <property type="entry name" value="ATPase domain of HSP90 chaperone/DNA topoisomerase II/histidine kinase"/>
    <property type="match status" value="1"/>
</dbReference>
<dbReference type="Pfam" id="PF13426">
    <property type="entry name" value="PAS_9"/>
    <property type="match status" value="1"/>
</dbReference>
<feature type="modified residue" description="4-aspartylphosphate" evidence="7">
    <location>
        <position position="922"/>
    </location>
</feature>
<dbReference type="Pfam" id="PF00989">
    <property type="entry name" value="PAS"/>
    <property type="match status" value="1"/>
</dbReference>
<keyword evidence="8" id="KW-0472">Membrane</keyword>
<evidence type="ECO:0000259" key="12">
    <source>
        <dbReference type="PROSITE" id="PS50113"/>
    </source>
</evidence>
<dbReference type="InterPro" id="IPR000700">
    <property type="entry name" value="PAS-assoc_C"/>
</dbReference>
<evidence type="ECO:0000256" key="2">
    <source>
        <dbReference type="ARBA" id="ARBA00012438"/>
    </source>
</evidence>
<dbReference type="CDD" id="cd00130">
    <property type="entry name" value="PAS"/>
    <property type="match status" value="3"/>
</dbReference>
<keyword evidence="8" id="KW-1133">Transmembrane helix</keyword>
<feature type="transmembrane region" description="Helical" evidence="8">
    <location>
        <begin position="36"/>
        <end position="56"/>
    </location>
</feature>
<feature type="domain" description="PAC" evidence="12">
    <location>
        <begin position="296"/>
        <end position="346"/>
    </location>
</feature>
<comment type="caution">
    <text evidence="13">The sequence shown here is derived from an EMBL/GenBank/DDBJ whole genome shotgun (WGS) entry which is preliminary data.</text>
</comment>
<dbReference type="InterPro" id="IPR036097">
    <property type="entry name" value="HisK_dim/P_sf"/>
</dbReference>
<dbReference type="SMART" id="SM00388">
    <property type="entry name" value="HisKA"/>
    <property type="match status" value="1"/>
</dbReference>
<dbReference type="Gene3D" id="1.10.287.130">
    <property type="match status" value="1"/>
</dbReference>
<dbReference type="SUPFAM" id="SSF55785">
    <property type="entry name" value="PYP-like sensor domain (PAS domain)"/>
    <property type="match status" value="3"/>
</dbReference>
<dbReference type="CDD" id="cd17546">
    <property type="entry name" value="REC_hyHK_CKI1_RcsC-like"/>
    <property type="match status" value="1"/>
</dbReference>
<dbReference type="Gene3D" id="3.30.565.10">
    <property type="entry name" value="Histidine kinase-like ATPase, C-terminal domain"/>
    <property type="match status" value="1"/>
</dbReference>
<feature type="transmembrane region" description="Helical" evidence="8">
    <location>
        <begin position="96"/>
        <end position="115"/>
    </location>
</feature>
<dbReference type="Pfam" id="PF08448">
    <property type="entry name" value="PAS_4"/>
    <property type="match status" value="1"/>
</dbReference>
<gene>
    <name evidence="13" type="ORF">EYB53_005655</name>
</gene>
<feature type="transmembrane region" description="Helical" evidence="8">
    <location>
        <begin position="121"/>
        <end position="141"/>
    </location>
</feature>
<protein>
    <recommendedName>
        <fullName evidence="2">histidine kinase</fullName>
        <ecNumber evidence="2">2.7.13.3</ecNumber>
    </recommendedName>
</protein>
<dbReference type="SMART" id="SM00387">
    <property type="entry name" value="HATPase_c"/>
    <property type="match status" value="1"/>
</dbReference>
<keyword evidence="4" id="KW-0808">Transferase</keyword>
<evidence type="ECO:0000256" key="4">
    <source>
        <dbReference type="ARBA" id="ARBA00022679"/>
    </source>
</evidence>
<evidence type="ECO:0000259" key="10">
    <source>
        <dbReference type="PROSITE" id="PS50110"/>
    </source>
</evidence>
<dbReference type="SUPFAM" id="SSF47384">
    <property type="entry name" value="Homodimeric domain of signal transducing histidine kinase"/>
    <property type="match status" value="1"/>
</dbReference>
<dbReference type="InterPro" id="IPR001789">
    <property type="entry name" value="Sig_transdc_resp-reg_receiver"/>
</dbReference>
<evidence type="ECO:0000256" key="1">
    <source>
        <dbReference type="ARBA" id="ARBA00000085"/>
    </source>
</evidence>
<feature type="transmembrane region" description="Helical" evidence="8">
    <location>
        <begin position="192"/>
        <end position="211"/>
    </location>
</feature>
<dbReference type="PRINTS" id="PR00344">
    <property type="entry name" value="BCTRLSENSOR"/>
</dbReference>
<feature type="domain" description="PAS" evidence="11">
    <location>
        <begin position="480"/>
        <end position="550"/>
    </location>
</feature>
<dbReference type="Pfam" id="PF00072">
    <property type="entry name" value="Response_reg"/>
    <property type="match status" value="1"/>
</dbReference>
<sequence length="1081" mass="120829">MNIDALTLSITLIIANLLQVVALIGLAWVNQSRPGVGWWAPGMAAITLGFVTYALLQQRILGTVAIFANNIFFLAGMTAIYIGVVRFFGEREQRSFLLSFWASFLLALVALIYGLESLAARRMLLSFSVVLFSGLIAWTLWRHKGSVVPSASSFLALIFLVNGVFFGLRGFAPLVYSLNATVLVLSPTETVTYLLSLGTTTLWTFGFILLVNQQLHSENREARENLEAIFNARFEAVIITQLEGGYVVKVNEGFTLLTGFTPEDVIGKNAAVIKIWKTPEDRYPILDLIQTQGFCQNVELQLLRKDGTEFTAMLSAKVISLQGILHMITVVYDISERKQIEHALRQSEARYRLISENTQDVIWLMDPLSGRFTYVSPSVQKLRGYTPEEIMAEPVTAALTEESRRVVEEELRQHLSAFLALTEGTISRINEIDQPHKDGHIIHTEVITTYVWNEQREVEILGVTRDVTERKQTEMTLRETNAYLENLINYANAPIIVWDPQFRMTRFNRAFEHLTGWSEAEVKEQFLTILFPPDLAEQSMTLIHKTLTGERWETVEIKIQHRDGSVRTVLWNSATLFEADGVTPLATIAQGQDITERKRVEEALLVAKQQAEAANHAKSVFLANMSHELRTPLNAILGFSQLMTRDPNLTPAQHENLDTINHSGEHLLHIINDVLDMAKIEAGRHTFLAGPVVVKRLLDDLRILFRLRAEGKGLALNIEAAPTVPPLVITDEAKLRQILINLLGNSIKFTTVGQVTLRVRTQILPAPQLIFEVQDTGSGIDPNDLDSIFNPFIQSSMSDRLREGTGLGLTISYEFAQLLDGDLVAASSGIPGEGSVFTLTLPLQVERSELEPVAPLPGYARAIGLEPGQPHYRMLIADDRPENARLLVTLLLQLGFEAESVPNGAEAVERWRTWQPHVVWMDLRMPVMDGIDASQHILRACEYDPALLRPVIIALSASVFGEAQSHILASGCDAFIAKPFREHEIVLMLEQYLGVHFCYEAQPANGTHPSAGDRAMYSLDPIWRDQLRQAAVEVNVAQMHALIDQIKVNYPDLATQMGAWIDDFAYETLLAWLEIPGSESL</sequence>